<dbReference type="PANTHER" id="PTHR12242:SF45">
    <property type="entry name" value="MARVEL DOMAIN-CONTAINING PROTEIN"/>
    <property type="match status" value="1"/>
</dbReference>
<name>A0A812BDQ4_ACAPH</name>
<feature type="transmembrane region" description="Helical" evidence="2">
    <location>
        <begin position="206"/>
        <end position="229"/>
    </location>
</feature>
<dbReference type="Proteomes" id="UP000597762">
    <property type="component" value="Unassembled WGS sequence"/>
</dbReference>
<keyword evidence="2" id="KW-0812">Transmembrane</keyword>
<feature type="transmembrane region" description="Helical" evidence="2">
    <location>
        <begin position="166"/>
        <end position="186"/>
    </location>
</feature>
<evidence type="ECO:0000256" key="1">
    <source>
        <dbReference type="SAM" id="MobiDB-lite"/>
    </source>
</evidence>
<dbReference type="EMBL" id="CAHIKZ030000512">
    <property type="protein sequence ID" value="CAE1177825.1"/>
    <property type="molecule type" value="Genomic_DNA"/>
</dbReference>
<proteinExistence type="predicted"/>
<evidence type="ECO:0000313" key="3">
    <source>
        <dbReference type="EMBL" id="CAE1177825.1"/>
    </source>
</evidence>
<gene>
    <name evidence="3" type="ORF">SPHA_14863</name>
</gene>
<keyword evidence="4" id="KW-1185">Reference proteome</keyword>
<evidence type="ECO:0000313" key="4">
    <source>
        <dbReference type="Proteomes" id="UP000597762"/>
    </source>
</evidence>
<dbReference type="GO" id="GO:0016020">
    <property type="term" value="C:membrane"/>
    <property type="evidence" value="ECO:0007669"/>
    <property type="project" value="TreeGrafter"/>
</dbReference>
<evidence type="ECO:0008006" key="5">
    <source>
        <dbReference type="Google" id="ProtNLM"/>
    </source>
</evidence>
<keyword evidence="2" id="KW-1133">Transmembrane helix</keyword>
<dbReference type="Pfam" id="PF21534">
    <property type="entry name" value="Rost"/>
    <property type="match status" value="1"/>
</dbReference>
<evidence type="ECO:0000256" key="2">
    <source>
        <dbReference type="SAM" id="Phobius"/>
    </source>
</evidence>
<dbReference type="OrthoDB" id="419711at2759"/>
<protein>
    <recommendedName>
        <fullName evidence="5">Transmembrane protein</fullName>
    </recommendedName>
</protein>
<accession>A0A812BDQ4</accession>
<organism evidence="3 4">
    <name type="scientific">Acanthosepion pharaonis</name>
    <name type="common">Pharaoh cuttlefish</name>
    <name type="synonym">Sepia pharaonis</name>
    <dbReference type="NCBI Taxonomy" id="158019"/>
    <lineage>
        <taxon>Eukaryota</taxon>
        <taxon>Metazoa</taxon>
        <taxon>Spiralia</taxon>
        <taxon>Lophotrochozoa</taxon>
        <taxon>Mollusca</taxon>
        <taxon>Cephalopoda</taxon>
        <taxon>Coleoidea</taxon>
        <taxon>Decapodiformes</taxon>
        <taxon>Sepiida</taxon>
        <taxon>Sepiina</taxon>
        <taxon>Sepiidae</taxon>
        <taxon>Acanthosepion</taxon>
    </lineage>
</organism>
<sequence>MIKLDFQTPLLSSVYFLPFSLSPASRVNDVLWKWPPIVFVIYRLLLAFFTVGSLSAFIAKNIFLPHHLMAYMTSWSYILLALHFNFSAIIVVYRFCRSICLPDERDPEDNDTLKSDSSSSCSPSHTIYPHMSSRNTFEDISVHGINSVLVIFEMIVSAYPVRLLHALYTIIFGLLYIIFTLIYWSQAPLENIIYRGMLDWNRPKNALILSFVLLFLVVPFLQTFFFLLYKCRLRCYRSLYNENYTT</sequence>
<dbReference type="PANTHER" id="PTHR12242">
    <property type="entry name" value="OS02G0130600 PROTEIN-RELATED"/>
    <property type="match status" value="1"/>
</dbReference>
<feature type="transmembrane region" description="Helical" evidence="2">
    <location>
        <begin position="75"/>
        <end position="95"/>
    </location>
</feature>
<comment type="caution">
    <text evidence="3">The sequence shown here is derived from an EMBL/GenBank/DDBJ whole genome shotgun (WGS) entry which is preliminary data.</text>
</comment>
<feature type="region of interest" description="Disordered" evidence="1">
    <location>
        <begin position="106"/>
        <end position="125"/>
    </location>
</feature>
<dbReference type="AlphaFoldDB" id="A0A812BDQ4"/>
<keyword evidence="2" id="KW-0472">Membrane</keyword>
<dbReference type="InterPro" id="IPR049352">
    <property type="entry name" value="Rost"/>
</dbReference>
<feature type="transmembrane region" description="Helical" evidence="2">
    <location>
        <begin position="36"/>
        <end position="63"/>
    </location>
</feature>
<feature type="compositionally biased region" description="Low complexity" evidence="1">
    <location>
        <begin position="115"/>
        <end position="124"/>
    </location>
</feature>
<reference evidence="3" key="1">
    <citation type="submission" date="2021-01" db="EMBL/GenBank/DDBJ databases">
        <authorList>
            <person name="Li R."/>
            <person name="Bekaert M."/>
        </authorList>
    </citation>
    <scope>NUCLEOTIDE SEQUENCE</scope>
    <source>
        <strain evidence="3">Farmed</strain>
    </source>
</reference>